<feature type="compositionally biased region" description="Basic residues" evidence="1">
    <location>
        <begin position="1"/>
        <end position="10"/>
    </location>
</feature>
<evidence type="ECO:0000313" key="4">
    <source>
        <dbReference type="Proteomes" id="UP000053841"/>
    </source>
</evidence>
<dbReference type="HOGENOM" id="CLU_1959190_0_0_1"/>
<organism evidence="3 4">
    <name type="scientific">Cochliobolus carbonum (strain 26-R-13)</name>
    <name type="common">Maize leaf spot fungus</name>
    <name type="synonym">Bipolaris zeicola</name>
    <dbReference type="NCBI Taxonomy" id="930089"/>
    <lineage>
        <taxon>Eukaryota</taxon>
        <taxon>Fungi</taxon>
        <taxon>Dikarya</taxon>
        <taxon>Ascomycota</taxon>
        <taxon>Pezizomycotina</taxon>
        <taxon>Dothideomycetes</taxon>
        <taxon>Pleosporomycetidae</taxon>
        <taxon>Pleosporales</taxon>
        <taxon>Pleosporineae</taxon>
        <taxon>Pleosporaceae</taxon>
        <taxon>Bipolaris</taxon>
    </lineage>
</organism>
<dbReference type="GeneID" id="19147211"/>
<evidence type="ECO:0000256" key="1">
    <source>
        <dbReference type="SAM" id="MobiDB-lite"/>
    </source>
</evidence>
<feature type="compositionally biased region" description="Low complexity" evidence="1">
    <location>
        <begin position="66"/>
        <end position="80"/>
    </location>
</feature>
<accession>W6YG45</accession>
<dbReference type="EMBL" id="KI964542">
    <property type="protein sequence ID" value="EUC38457.1"/>
    <property type="molecule type" value="Genomic_DNA"/>
</dbReference>
<gene>
    <name evidence="3" type="ORF">COCCADRAFT_32397</name>
</gene>
<evidence type="ECO:0000313" key="3">
    <source>
        <dbReference type="EMBL" id="EUC38457.1"/>
    </source>
</evidence>
<dbReference type="KEGG" id="bze:COCCADRAFT_32397"/>
<evidence type="ECO:0000256" key="2">
    <source>
        <dbReference type="SAM" id="Phobius"/>
    </source>
</evidence>
<feature type="region of interest" description="Disordered" evidence="1">
    <location>
        <begin position="1"/>
        <end position="80"/>
    </location>
</feature>
<name>W6YG45_COCC2</name>
<keyword evidence="2" id="KW-1133">Transmembrane helix</keyword>
<dbReference type="Proteomes" id="UP000053841">
    <property type="component" value="Unassembled WGS sequence"/>
</dbReference>
<keyword evidence="2" id="KW-0812">Transmembrane</keyword>
<keyword evidence="4" id="KW-1185">Reference proteome</keyword>
<keyword evidence="2" id="KW-0472">Membrane</keyword>
<dbReference type="OrthoDB" id="3798501at2759"/>
<protein>
    <submittedName>
        <fullName evidence="3">Uncharacterized protein</fullName>
    </submittedName>
</protein>
<feature type="transmembrane region" description="Helical" evidence="2">
    <location>
        <begin position="86"/>
        <end position="106"/>
    </location>
</feature>
<sequence length="124" mass="13692">MEIHQIRNRRPFLDQEGPPVPPKPYASNTPSTTHDRLAAVTSTPGNAISKPLPPVPGSRLSRGAGSKVVSKPLPSPPKSSTVRSTFLWILGFAVWFLLIVILLPVITEKDAMPGFNRWLRNRFT</sequence>
<dbReference type="RefSeq" id="XP_007707181.1">
    <property type="nucleotide sequence ID" value="XM_007708991.1"/>
</dbReference>
<dbReference type="AlphaFoldDB" id="W6YG45"/>
<reference evidence="3 4" key="1">
    <citation type="journal article" date="2013" name="PLoS Genet.">
        <title>Comparative genome structure, secondary metabolite, and effector coding capacity across Cochliobolus pathogens.</title>
        <authorList>
            <person name="Condon B.J."/>
            <person name="Leng Y."/>
            <person name="Wu D."/>
            <person name="Bushley K.E."/>
            <person name="Ohm R.A."/>
            <person name="Otillar R."/>
            <person name="Martin J."/>
            <person name="Schackwitz W."/>
            <person name="Grimwood J."/>
            <person name="MohdZainudin N."/>
            <person name="Xue C."/>
            <person name="Wang R."/>
            <person name="Manning V.A."/>
            <person name="Dhillon B."/>
            <person name="Tu Z.J."/>
            <person name="Steffenson B.J."/>
            <person name="Salamov A."/>
            <person name="Sun H."/>
            <person name="Lowry S."/>
            <person name="LaButti K."/>
            <person name="Han J."/>
            <person name="Copeland A."/>
            <person name="Lindquist E."/>
            <person name="Barry K."/>
            <person name="Schmutz J."/>
            <person name="Baker S.E."/>
            <person name="Ciuffetti L.M."/>
            <person name="Grigoriev I.V."/>
            <person name="Zhong S."/>
            <person name="Turgeon B.G."/>
        </authorList>
    </citation>
    <scope>NUCLEOTIDE SEQUENCE [LARGE SCALE GENOMIC DNA]</scope>
    <source>
        <strain evidence="3 4">26-R-13</strain>
    </source>
</reference>
<proteinExistence type="predicted"/>